<reference evidence="7 8" key="1">
    <citation type="submission" date="2019-07" db="EMBL/GenBank/DDBJ databases">
        <title>Genome sequencing of 100 strains of the haloalkaliphilic chemolithoautotrophic sulfur-oxidizing bacterium Thioalkalivibrio.</title>
        <authorList>
            <person name="Muyzer G."/>
        </authorList>
    </citation>
    <scope>NUCLEOTIDE SEQUENCE [LARGE SCALE GENOMIC DNA]</scope>
    <source>
        <strain evidence="7 8">ASO4-4</strain>
    </source>
</reference>
<keyword evidence="4 5" id="KW-0472">Membrane</keyword>
<evidence type="ECO:0000313" key="8">
    <source>
        <dbReference type="Proteomes" id="UP000318307"/>
    </source>
</evidence>
<evidence type="ECO:0000256" key="2">
    <source>
        <dbReference type="ARBA" id="ARBA00022692"/>
    </source>
</evidence>
<feature type="transmembrane region" description="Helical" evidence="5">
    <location>
        <begin position="192"/>
        <end position="221"/>
    </location>
</feature>
<dbReference type="OrthoDB" id="9778589at2"/>
<sequence>MIRRIFIIARARIREFYRDKTGLGWNFLFPLLIILGFSFLFSEDGKNFAKVGMVESPALLEIQGSLDRFRESRHLDLIYFETLEEGLSSLERQRIDLLVHPGDGRYWVAEGSPGGYAAERFLIAADHLHAQGFSRSTVTGESLAYVEWLFPGILGMNVMFGSLFGVGYVIVRYRKTGVLKRMSVTPLRPWEFLTAQVISRLFLILVNAAIVLGICHLLYGFQIRGSLPALFLIFALGGFAMVSLAVIVASRTESEEFAEGVLNLMAWPMMFLSEVWFSLEGAEGWVKQLSEFLPMTHLITGARKIMNEGAGFPEVYPHMLALLLMSFILMMTGSALFRWHRGN</sequence>
<evidence type="ECO:0000256" key="3">
    <source>
        <dbReference type="ARBA" id="ARBA00022989"/>
    </source>
</evidence>
<dbReference type="Pfam" id="PF12698">
    <property type="entry name" value="ABC2_membrane_3"/>
    <property type="match status" value="1"/>
</dbReference>
<comment type="caution">
    <text evidence="7">The sequence shown here is derived from an EMBL/GenBank/DDBJ whole genome shotgun (WGS) entry which is preliminary data.</text>
</comment>
<dbReference type="GO" id="GO:0016020">
    <property type="term" value="C:membrane"/>
    <property type="evidence" value="ECO:0007669"/>
    <property type="project" value="UniProtKB-SubCell"/>
</dbReference>
<gene>
    <name evidence="7" type="ORF">LZ24_01486</name>
</gene>
<dbReference type="InterPro" id="IPR052902">
    <property type="entry name" value="ABC-2_transporter"/>
</dbReference>
<feature type="transmembrane region" description="Helical" evidence="5">
    <location>
        <begin position="315"/>
        <end position="337"/>
    </location>
</feature>
<keyword evidence="2 5" id="KW-0812">Transmembrane</keyword>
<evidence type="ECO:0000256" key="4">
    <source>
        <dbReference type="ARBA" id="ARBA00023136"/>
    </source>
</evidence>
<name>A0A562RVH0_9BACT</name>
<dbReference type="PANTHER" id="PTHR43027">
    <property type="entry name" value="DOXORUBICIN RESISTANCE ABC TRANSPORTER PERMEASE PROTEIN DRRC-RELATED"/>
    <property type="match status" value="1"/>
</dbReference>
<feature type="domain" description="ABC transmembrane type-2" evidence="6">
    <location>
        <begin position="115"/>
        <end position="340"/>
    </location>
</feature>
<comment type="subcellular location">
    <subcellularLocation>
        <location evidence="1">Membrane</location>
        <topology evidence="1">Multi-pass membrane protein</topology>
    </subcellularLocation>
</comment>
<feature type="transmembrane region" description="Helical" evidence="5">
    <location>
        <begin position="261"/>
        <end position="279"/>
    </location>
</feature>
<dbReference type="InterPro" id="IPR047817">
    <property type="entry name" value="ABC2_TM_bact-type"/>
</dbReference>
<organism evidence="7 8">
    <name type="scientific">Desulfobotulus alkaliphilus</name>
    <dbReference type="NCBI Taxonomy" id="622671"/>
    <lineage>
        <taxon>Bacteria</taxon>
        <taxon>Pseudomonadati</taxon>
        <taxon>Thermodesulfobacteriota</taxon>
        <taxon>Desulfobacteria</taxon>
        <taxon>Desulfobacterales</taxon>
        <taxon>Desulfobacteraceae</taxon>
        <taxon>Desulfobotulus</taxon>
    </lineage>
</organism>
<evidence type="ECO:0000259" key="6">
    <source>
        <dbReference type="PROSITE" id="PS51012"/>
    </source>
</evidence>
<keyword evidence="3 5" id="KW-1133">Transmembrane helix</keyword>
<evidence type="ECO:0000256" key="5">
    <source>
        <dbReference type="SAM" id="Phobius"/>
    </source>
</evidence>
<feature type="transmembrane region" description="Helical" evidence="5">
    <location>
        <begin position="148"/>
        <end position="171"/>
    </location>
</feature>
<proteinExistence type="predicted"/>
<keyword evidence="8" id="KW-1185">Reference proteome</keyword>
<evidence type="ECO:0000256" key="1">
    <source>
        <dbReference type="ARBA" id="ARBA00004141"/>
    </source>
</evidence>
<dbReference type="PANTHER" id="PTHR43027:SF2">
    <property type="entry name" value="TRANSPORT PERMEASE PROTEIN"/>
    <property type="match status" value="1"/>
</dbReference>
<dbReference type="Proteomes" id="UP000318307">
    <property type="component" value="Unassembled WGS sequence"/>
</dbReference>
<feature type="transmembrane region" description="Helical" evidence="5">
    <location>
        <begin position="21"/>
        <end position="41"/>
    </location>
</feature>
<protein>
    <submittedName>
        <fullName evidence="7">ABC-type multidrug transport system permease subunit</fullName>
    </submittedName>
</protein>
<dbReference type="PROSITE" id="PS51012">
    <property type="entry name" value="ABC_TM2"/>
    <property type="match status" value="1"/>
</dbReference>
<dbReference type="AlphaFoldDB" id="A0A562RVH0"/>
<dbReference type="EMBL" id="VLLC01000009">
    <property type="protein sequence ID" value="TWI73075.1"/>
    <property type="molecule type" value="Genomic_DNA"/>
</dbReference>
<accession>A0A562RVH0</accession>
<dbReference type="RefSeq" id="WP_144684070.1">
    <property type="nucleotide sequence ID" value="NZ_VLLC01000009.1"/>
</dbReference>
<dbReference type="GO" id="GO:0140359">
    <property type="term" value="F:ABC-type transporter activity"/>
    <property type="evidence" value="ECO:0007669"/>
    <property type="project" value="InterPro"/>
</dbReference>
<dbReference type="InterPro" id="IPR013525">
    <property type="entry name" value="ABC2_TM"/>
</dbReference>
<evidence type="ECO:0000313" key="7">
    <source>
        <dbReference type="EMBL" id="TWI73075.1"/>
    </source>
</evidence>
<feature type="transmembrane region" description="Helical" evidence="5">
    <location>
        <begin position="227"/>
        <end position="249"/>
    </location>
</feature>